<evidence type="ECO:0000256" key="1">
    <source>
        <dbReference type="SAM" id="MobiDB-lite"/>
    </source>
</evidence>
<dbReference type="EMBL" id="CAJNIZ010010270">
    <property type="protein sequence ID" value="CAE7297692.1"/>
    <property type="molecule type" value="Genomic_DNA"/>
</dbReference>
<comment type="caution">
    <text evidence="2">The sequence shown here is derived from an EMBL/GenBank/DDBJ whole genome shotgun (WGS) entry which is preliminary data.</text>
</comment>
<evidence type="ECO:0000313" key="2">
    <source>
        <dbReference type="EMBL" id="CAE7297692.1"/>
    </source>
</evidence>
<name>A0A812N1R6_SYMPI</name>
<feature type="non-terminal residue" evidence="2">
    <location>
        <position position="56"/>
    </location>
</feature>
<gene>
    <name evidence="2" type="ORF">SPIL2461_LOCUS6709</name>
</gene>
<organism evidence="2 3">
    <name type="scientific">Symbiodinium pilosum</name>
    <name type="common">Dinoflagellate</name>
    <dbReference type="NCBI Taxonomy" id="2952"/>
    <lineage>
        <taxon>Eukaryota</taxon>
        <taxon>Sar</taxon>
        <taxon>Alveolata</taxon>
        <taxon>Dinophyceae</taxon>
        <taxon>Suessiales</taxon>
        <taxon>Symbiodiniaceae</taxon>
        <taxon>Symbiodinium</taxon>
    </lineage>
</organism>
<evidence type="ECO:0000313" key="3">
    <source>
        <dbReference type="Proteomes" id="UP000649617"/>
    </source>
</evidence>
<reference evidence="2" key="1">
    <citation type="submission" date="2021-02" db="EMBL/GenBank/DDBJ databases">
        <authorList>
            <person name="Dougan E. K."/>
            <person name="Rhodes N."/>
            <person name="Thang M."/>
            <person name="Chan C."/>
        </authorList>
    </citation>
    <scope>NUCLEOTIDE SEQUENCE</scope>
</reference>
<feature type="region of interest" description="Disordered" evidence="1">
    <location>
        <begin position="15"/>
        <end position="56"/>
    </location>
</feature>
<proteinExistence type="predicted"/>
<dbReference type="AlphaFoldDB" id="A0A812N1R6"/>
<sequence length="56" mass="5432">DMAAVGRALASQAFATASPGVAASSRVEDSKQAPEAPQQGDKAGFAGSPTPAATDD</sequence>
<dbReference type="Proteomes" id="UP000649617">
    <property type="component" value="Unassembled WGS sequence"/>
</dbReference>
<keyword evidence="3" id="KW-1185">Reference proteome</keyword>
<protein>
    <submittedName>
        <fullName evidence="2">Uncharacterized protein</fullName>
    </submittedName>
</protein>
<accession>A0A812N1R6</accession>
<feature type="non-terminal residue" evidence="2">
    <location>
        <position position="1"/>
    </location>
</feature>